<dbReference type="AlphaFoldDB" id="A0A9D4ZHR5"/>
<dbReference type="EMBL" id="JABFUD020000009">
    <property type="protein sequence ID" value="KAI5075909.1"/>
    <property type="molecule type" value="Genomic_DNA"/>
</dbReference>
<accession>A0A9D4ZHR5</accession>
<comment type="caution">
    <text evidence="1">The sequence shown here is derived from an EMBL/GenBank/DDBJ whole genome shotgun (WGS) entry which is preliminary data.</text>
</comment>
<name>A0A9D4ZHR5_ADICA</name>
<evidence type="ECO:0000313" key="1">
    <source>
        <dbReference type="EMBL" id="KAI5075909.1"/>
    </source>
</evidence>
<sequence length="111" mass="12295">MKGQSAEQGCYIIMQRLKSISSAVRNLAELAEKGDSVADFEEEWINVAIAKIQKRRHKAISAGVVMDAMIQVVNGKGCRPVVAEMFMGGKMVIFILNHCCYFYFSISRGSS</sequence>
<dbReference type="Proteomes" id="UP000886520">
    <property type="component" value="Chromosome 9"/>
</dbReference>
<gene>
    <name evidence="1" type="ORF">GOP47_0009985</name>
</gene>
<organism evidence="1 2">
    <name type="scientific">Adiantum capillus-veneris</name>
    <name type="common">Maidenhair fern</name>
    <dbReference type="NCBI Taxonomy" id="13818"/>
    <lineage>
        <taxon>Eukaryota</taxon>
        <taxon>Viridiplantae</taxon>
        <taxon>Streptophyta</taxon>
        <taxon>Embryophyta</taxon>
        <taxon>Tracheophyta</taxon>
        <taxon>Polypodiopsida</taxon>
        <taxon>Polypodiidae</taxon>
        <taxon>Polypodiales</taxon>
        <taxon>Pteridineae</taxon>
        <taxon>Pteridaceae</taxon>
        <taxon>Vittarioideae</taxon>
        <taxon>Adiantum</taxon>
    </lineage>
</organism>
<reference evidence="1" key="1">
    <citation type="submission" date="2021-01" db="EMBL/GenBank/DDBJ databases">
        <title>Adiantum capillus-veneris genome.</title>
        <authorList>
            <person name="Fang Y."/>
            <person name="Liao Q."/>
        </authorList>
    </citation>
    <scope>NUCLEOTIDE SEQUENCE</scope>
    <source>
        <strain evidence="1">H3</strain>
        <tissue evidence="1">Leaf</tissue>
    </source>
</reference>
<evidence type="ECO:0000313" key="2">
    <source>
        <dbReference type="Proteomes" id="UP000886520"/>
    </source>
</evidence>
<proteinExistence type="predicted"/>
<protein>
    <submittedName>
        <fullName evidence="1">Uncharacterized protein</fullName>
    </submittedName>
</protein>
<keyword evidence="2" id="KW-1185">Reference proteome</keyword>